<proteinExistence type="predicted"/>
<dbReference type="CDD" id="cd02980">
    <property type="entry name" value="TRX_Fd_family"/>
    <property type="match status" value="1"/>
</dbReference>
<accession>A0A918UKI9</accession>
<comment type="caution">
    <text evidence="1">The sequence shown here is derived from an EMBL/GenBank/DDBJ whole genome shotgun (WGS) entry which is preliminary data.</text>
</comment>
<dbReference type="SUPFAM" id="SSF52833">
    <property type="entry name" value="Thioredoxin-like"/>
    <property type="match status" value="1"/>
</dbReference>
<evidence type="ECO:0000313" key="2">
    <source>
        <dbReference type="Proteomes" id="UP000619457"/>
    </source>
</evidence>
<gene>
    <name evidence="1" type="ORF">GCM10007049_05830</name>
</gene>
<reference evidence="1" key="1">
    <citation type="journal article" date="2014" name="Int. J. Syst. Evol. Microbiol.">
        <title>Complete genome sequence of Corynebacterium casei LMG S-19264T (=DSM 44701T), isolated from a smear-ripened cheese.</title>
        <authorList>
            <consortium name="US DOE Joint Genome Institute (JGI-PGF)"/>
            <person name="Walter F."/>
            <person name="Albersmeier A."/>
            <person name="Kalinowski J."/>
            <person name="Ruckert C."/>
        </authorList>
    </citation>
    <scope>NUCLEOTIDE SEQUENCE</scope>
    <source>
        <strain evidence="1">KCTC 12368</strain>
    </source>
</reference>
<dbReference type="RefSeq" id="WP_018474156.1">
    <property type="nucleotide sequence ID" value="NZ_BMWX01000001.1"/>
</dbReference>
<reference evidence="1" key="2">
    <citation type="submission" date="2020-09" db="EMBL/GenBank/DDBJ databases">
        <authorList>
            <person name="Sun Q."/>
            <person name="Kim S."/>
        </authorList>
    </citation>
    <scope>NUCLEOTIDE SEQUENCE</scope>
    <source>
        <strain evidence="1">KCTC 12368</strain>
    </source>
</reference>
<organism evidence="1 2">
    <name type="scientific">Echinicola pacifica</name>
    <dbReference type="NCBI Taxonomy" id="346377"/>
    <lineage>
        <taxon>Bacteria</taxon>
        <taxon>Pseudomonadati</taxon>
        <taxon>Bacteroidota</taxon>
        <taxon>Cytophagia</taxon>
        <taxon>Cytophagales</taxon>
        <taxon>Cyclobacteriaceae</taxon>
        <taxon>Echinicola</taxon>
    </lineage>
</organism>
<dbReference type="InterPro" id="IPR036249">
    <property type="entry name" value="Thioredoxin-like_sf"/>
</dbReference>
<keyword evidence="2" id="KW-1185">Reference proteome</keyword>
<dbReference type="EMBL" id="BMWX01000001">
    <property type="protein sequence ID" value="GGZ16357.1"/>
    <property type="molecule type" value="Genomic_DNA"/>
</dbReference>
<dbReference type="Gene3D" id="3.40.30.10">
    <property type="entry name" value="Glutaredoxin"/>
    <property type="match status" value="1"/>
</dbReference>
<evidence type="ECO:0008006" key="3">
    <source>
        <dbReference type="Google" id="ProtNLM"/>
    </source>
</evidence>
<evidence type="ECO:0000313" key="1">
    <source>
        <dbReference type="EMBL" id="GGZ16357.1"/>
    </source>
</evidence>
<dbReference type="Pfam" id="PF01257">
    <property type="entry name" value="2Fe-2S_thioredx"/>
    <property type="match status" value="1"/>
</dbReference>
<dbReference type="AlphaFoldDB" id="A0A918UKI9"/>
<sequence length="83" mass="9392">MAKYRKFIFICTGGDCKKNGCKSLIKSAKDMVNLDDHKGQYKIVKTKCMDFCKSGPIVVVNNEVQKASTPDKLRELLERKIGH</sequence>
<name>A0A918UKI9_9BACT</name>
<protein>
    <recommendedName>
        <fullName evidence="3">Thioredoxin-like [2Fe-2S] ferredoxin</fullName>
    </recommendedName>
</protein>
<dbReference type="Proteomes" id="UP000619457">
    <property type="component" value="Unassembled WGS sequence"/>
</dbReference>